<evidence type="ECO:0000313" key="1">
    <source>
        <dbReference type="EMBL" id="TWR61185.1"/>
    </source>
</evidence>
<sequence length="79" mass="8823">MSLPKPCQQLSRDLREAAALLKWASIDLLRIAETLLTQGDETGANEIMTMALNYHDMEVKLLSYSDEVGDGKISRAEKQ</sequence>
<gene>
    <name evidence="1" type="ORF">FIV41_08990</name>
</gene>
<accession>A0A9X9BUK2</accession>
<evidence type="ECO:0000313" key="2">
    <source>
        <dbReference type="Proteomes" id="UP000316123"/>
    </source>
</evidence>
<dbReference type="AlphaFoldDB" id="A0A9X9BUK2"/>
<dbReference type="Proteomes" id="UP000316123">
    <property type="component" value="Unassembled WGS sequence"/>
</dbReference>
<name>A0A9X9BUK2_PSEMA</name>
<organism evidence="1 2">
    <name type="scientific">Pseudomonas marginalis</name>
    <name type="common">Pseudomonas panacis</name>
    <dbReference type="NCBI Taxonomy" id="298"/>
    <lineage>
        <taxon>Bacteria</taxon>
        <taxon>Pseudomonadati</taxon>
        <taxon>Pseudomonadota</taxon>
        <taxon>Gammaproteobacteria</taxon>
        <taxon>Pseudomonadales</taxon>
        <taxon>Pseudomonadaceae</taxon>
        <taxon>Pseudomonas</taxon>
    </lineage>
</organism>
<reference evidence="1 2" key="1">
    <citation type="submission" date="2019-06" db="EMBL/GenBank/DDBJ databases">
        <title>Pseudomonas bimorpha sp. nov. isolated from bovine raw milk and skim milk concentrate.</title>
        <authorList>
            <person name="Hofmann K."/>
            <person name="Huptas C."/>
            <person name="Doll E."/>
            <person name="Scherer S."/>
            <person name="Wenning M."/>
        </authorList>
    </citation>
    <scope>NUCLEOTIDE SEQUENCE [LARGE SCALE GENOMIC DNA]</scope>
    <source>
        <strain evidence="1 2">DSM 13124</strain>
    </source>
</reference>
<dbReference type="EMBL" id="VFEQ01000004">
    <property type="protein sequence ID" value="TWR61185.1"/>
    <property type="molecule type" value="Genomic_DNA"/>
</dbReference>
<proteinExistence type="predicted"/>
<dbReference type="OrthoDB" id="6984782at2"/>
<protein>
    <submittedName>
        <fullName evidence="1">Uncharacterized protein</fullName>
    </submittedName>
</protein>
<comment type="caution">
    <text evidence="1">The sequence shown here is derived from an EMBL/GenBank/DDBJ whole genome shotgun (WGS) entry which is preliminary data.</text>
</comment>